<evidence type="ECO:0000313" key="1">
    <source>
        <dbReference type="EMBL" id="PPR83499.1"/>
    </source>
</evidence>
<gene>
    <name evidence="1" type="ORF">GOBAR_AA37221</name>
</gene>
<protein>
    <submittedName>
        <fullName evidence="1">Uncharacterized protein</fullName>
    </submittedName>
</protein>
<dbReference type="EMBL" id="KZ670335">
    <property type="protein sequence ID" value="PPR83499.1"/>
    <property type="molecule type" value="Genomic_DNA"/>
</dbReference>
<organism evidence="1 2">
    <name type="scientific">Gossypium barbadense</name>
    <name type="common">Sea Island cotton</name>
    <name type="synonym">Hibiscus barbadensis</name>
    <dbReference type="NCBI Taxonomy" id="3634"/>
    <lineage>
        <taxon>Eukaryota</taxon>
        <taxon>Viridiplantae</taxon>
        <taxon>Streptophyta</taxon>
        <taxon>Embryophyta</taxon>
        <taxon>Tracheophyta</taxon>
        <taxon>Spermatophyta</taxon>
        <taxon>Magnoliopsida</taxon>
        <taxon>eudicotyledons</taxon>
        <taxon>Gunneridae</taxon>
        <taxon>Pentapetalae</taxon>
        <taxon>rosids</taxon>
        <taxon>malvids</taxon>
        <taxon>Malvales</taxon>
        <taxon>Malvaceae</taxon>
        <taxon>Malvoideae</taxon>
        <taxon>Gossypium</taxon>
    </lineage>
</organism>
<dbReference type="AlphaFoldDB" id="A0A2P5VXG2"/>
<sequence length="102" mass="11840">MSHSLQGSRDNRISWSRTLYSFRNSPPVLRPTHLGASLELMPPSPIFLCRYSTTAIVPLPETWCWIPDHDPYFSMLLRSLMVKELDSPRKGKKNVKELEYGY</sequence>
<reference evidence="1 2" key="1">
    <citation type="submission" date="2015-01" db="EMBL/GenBank/DDBJ databases">
        <title>Genome of allotetraploid Gossypium barbadense reveals genomic plasticity and fiber elongation in cotton evolution.</title>
        <authorList>
            <person name="Chen X."/>
            <person name="Liu X."/>
            <person name="Zhao B."/>
            <person name="Zheng H."/>
            <person name="Hu Y."/>
            <person name="Lu G."/>
            <person name="Yang C."/>
            <person name="Chen J."/>
            <person name="Shan C."/>
            <person name="Zhang L."/>
            <person name="Zhou Y."/>
            <person name="Wang L."/>
            <person name="Guo W."/>
            <person name="Bai Y."/>
            <person name="Ruan J."/>
            <person name="Shangguan X."/>
            <person name="Mao Y."/>
            <person name="Jiang J."/>
            <person name="Zhu Y."/>
            <person name="Lei J."/>
            <person name="Kang H."/>
            <person name="Chen S."/>
            <person name="He X."/>
            <person name="Wang R."/>
            <person name="Wang Y."/>
            <person name="Chen J."/>
            <person name="Wang L."/>
            <person name="Yu S."/>
            <person name="Wang B."/>
            <person name="Wei J."/>
            <person name="Song S."/>
            <person name="Lu X."/>
            <person name="Gao Z."/>
            <person name="Gu W."/>
            <person name="Deng X."/>
            <person name="Ma D."/>
            <person name="Wang S."/>
            <person name="Liang W."/>
            <person name="Fang L."/>
            <person name="Cai C."/>
            <person name="Zhu X."/>
            <person name="Zhou B."/>
            <person name="Zhang Y."/>
            <person name="Chen Z."/>
            <person name="Xu S."/>
            <person name="Zhu R."/>
            <person name="Wang S."/>
            <person name="Zhang T."/>
            <person name="Zhao G."/>
        </authorList>
    </citation>
    <scope>NUCLEOTIDE SEQUENCE [LARGE SCALE GENOMIC DNA]</scope>
    <source>
        <strain evidence="2">cv. Xinhai21</strain>
        <tissue evidence="1">Leaf</tissue>
    </source>
</reference>
<dbReference type="Proteomes" id="UP000239757">
    <property type="component" value="Unassembled WGS sequence"/>
</dbReference>
<evidence type="ECO:0000313" key="2">
    <source>
        <dbReference type="Proteomes" id="UP000239757"/>
    </source>
</evidence>
<proteinExistence type="predicted"/>
<name>A0A2P5VXG2_GOSBA</name>
<accession>A0A2P5VXG2</accession>